<dbReference type="SUPFAM" id="SSF57997">
    <property type="entry name" value="Tropomyosin"/>
    <property type="match status" value="1"/>
</dbReference>
<dbReference type="PANTHER" id="PTHR18911">
    <property type="entry name" value="CTCL TUMOR ANTIGEN HD-CL-01"/>
    <property type="match status" value="1"/>
</dbReference>
<feature type="region of interest" description="Disordered" evidence="2">
    <location>
        <begin position="627"/>
        <end position="656"/>
    </location>
</feature>
<sequence length="795" mass="89643">MVQMALQHEPPVDNALKDVTQAGEKGDGDRLPTMKLEESASGLLVELAAGSSGSSSPDLSPSVVESPASARSQQLNPTLVEELLLDDSADVFSSLPPPITAISSTEVSSSPLPPAIIDVSLSPLPVISPQSEHDCLQHPTHISFVDRLDASKNTISNLEDTIKRLEERVSLESDKIEKYELLEQTVAQQEKELDLCRQEHEIDIRTINSLKSEMEGKISALKKQCDSANKEKEGMVMRYAKNERNCWTRRKLEKILEKKVKEVTKDNEALQAKLKALGAEKAKVSQLLETKNTEVSNAYKEIDKLKDDINSRDIKIKWTQSKLKSEMEDHKECPGMIEKLGQTVKLLEEELDSLKKENLTLQRQLDGSEVNKNIESQLKEHQAKLIMEKHERSELEAKFKELQSKQASLVEENENLSSQVLSLEQERLVATKKVNSLKEERTVLTDKLSQLQENLKEMGHLKEQLKEEREKLILTSTEMERLRKSNEDLAADMSSCRHREAEMLAFTQQLTVKNVQLQSEFSAVEEKASELEKEEVVLEQTSASLKDELEQVKAKLKEEQTKRHEEARLLARQVAEKTTKSLNLEALLTDTQSELNLLRQKHTTALKELQKELHLYRKRVDQLECNGGGSSASGSDSVCQGSRTSSLSSLNDSSQSPYQVLDVPAHTLIERIVKLQNDCAKQTERIEFLEEHTAHLVKELQKKSKLLQNYIMREQTGALTSKVMDRNKAEVSKHGGIMASLYSTKPSESMTLELSMEINRKLQAVLEDTLLKNITLKENLDTLGDEIARLSHKKS</sequence>
<dbReference type="EMBL" id="GBHO01026349">
    <property type="protein sequence ID" value="JAG17255.1"/>
    <property type="molecule type" value="Transcribed_RNA"/>
</dbReference>
<evidence type="ECO:0000256" key="2">
    <source>
        <dbReference type="SAM" id="MobiDB-lite"/>
    </source>
</evidence>
<dbReference type="EMBL" id="GBHO01027162">
    <property type="protein sequence ID" value="JAG16442.1"/>
    <property type="molecule type" value="Transcribed_RNA"/>
</dbReference>
<protein>
    <recommendedName>
        <fullName evidence="5">Coiled-coil domain-containing protein 186</fullName>
    </recommendedName>
</protein>
<evidence type="ECO:0000313" key="4">
    <source>
        <dbReference type="EMBL" id="JAG17255.1"/>
    </source>
</evidence>
<dbReference type="InterPro" id="IPR038830">
    <property type="entry name" value="CCDC186"/>
</dbReference>
<feature type="coiled-coil region" evidence="1">
    <location>
        <begin position="337"/>
        <end position="485"/>
    </location>
</feature>
<name>A0A0A9X6T9_LYGHE</name>
<proteinExistence type="predicted"/>
<dbReference type="GO" id="GO:0099518">
    <property type="term" value="P:vesicle cytoskeletal trafficking"/>
    <property type="evidence" value="ECO:0007669"/>
    <property type="project" value="TreeGrafter"/>
</dbReference>
<feature type="compositionally biased region" description="Low complexity" evidence="2">
    <location>
        <begin position="632"/>
        <end position="656"/>
    </location>
</feature>
<feature type="region of interest" description="Disordered" evidence="2">
    <location>
        <begin position="1"/>
        <end position="32"/>
    </location>
</feature>
<feature type="compositionally biased region" description="Low complexity" evidence="2">
    <location>
        <begin position="47"/>
        <end position="67"/>
    </location>
</feature>
<feature type="region of interest" description="Disordered" evidence="2">
    <location>
        <begin position="47"/>
        <end position="74"/>
    </location>
</feature>
<accession>A0A0A9X6T9</accession>
<dbReference type="GO" id="GO:0031267">
    <property type="term" value="F:small GTPase binding"/>
    <property type="evidence" value="ECO:0007669"/>
    <property type="project" value="TreeGrafter"/>
</dbReference>
<evidence type="ECO:0000256" key="1">
    <source>
        <dbReference type="SAM" id="Coils"/>
    </source>
</evidence>
<feature type="coiled-coil region" evidence="1">
    <location>
        <begin position="514"/>
        <end position="626"/>
    </location>
</feature>
<feature type="coiled-coil region" evidence="1">
    <location>
        <begin position="148"/>
        <end position="308"/>
    </location>
</feature>
<dbReference type="PANTHER" id="PTHR18911:SF5">
    <property type="entry name" value="COILED-COIL DOMAIN-CONTAINING PROTEIN 186"/>
    <property type="match status" value="1"/>
</dbReference>
<keyword evidence="1" id="KW-0175">Coiled coil</keyword>
<reference evidence="3" key="1">
    <citation type="journal article" date="2014" name="PLoS ONE">
        <title>Transcriptome-Based Identification of ABC Transporters in the Western Tarnished Plant Bug Lygus hesperus.</title>
        <authorList>
            <person name="Hull J.J."/>
            <person name="Chaney K."/>
            <person name="Geib S.M."/>
            <person name="Fabrick J.A."/>
            <person name="Brent C.S."/>
            <person name="Walsh D."/>
            <person name="Lavine L.C."/>
        </authorList>
    </citation>
    <scope>NUCLEOTIDE SEQUENCE</scope>
</reference>
<reference evidence="3" key="2">
    <citation type="submission" date="2014-07" db="EMBL/GenBank/DDBJ databases">
        <authorList>
            <person name="Hull J."/>
        </authorList>
    </citation>
    <scope>NUCLEOTIDE SEQUENCE</scope>
</reference>
<organism evidence="3">
    <name type="scientific">Lygus hesperus</name>
    <name type="common">Western plant bug</name>
    <dbReference type="NCBI Taxonomy" id="30085"/>
    <lineage>
        <taxon>Eukaryota</taxon>
        <taxon>Metazoa</taxon>
        <taxon>Ecdysozoa</taxon>
        <taxon>Arthropoda</taxon>
        <taxon>Hexapoda</taxon>
        <taxon>Insecta</taxon>
        <taxon>Pterygota</taxon>
        <taxon>Neoptera</taxon>
        <taxon>Paraneoptera</taxon>
        <taxon>Hemiptera</taxon>
        <taxon>Heteroptera</taxon>
        <taxon>Panheteroptera</taxon>
        <taxon>Cimicomorpha</taxon>
        <taxon>Miridae</taxon>
        <taxon>Mirini</taxon>
        <taxon>Lygus</taxon>
    </lineage>
</organism>
<evidence type="ECO:0000313" key="3">
    <source>
        <dbReference type="EMBL" id="JAG16442.1"/>
    </source>
</evidence>
<dbReference type="AlphaFoldDB" id="A0A0A9X6T9"/>
<evidence type="ECO:0008006" key="5">
    <source>
        <dbReference type="Google" id="ProtNLM"/>
    </source>
</evidence>
<gene>
    <name evidence="4" type="ORF">CM83_74400</name>
    <name evidence="3" type="ORF">CM83_74403</name>
</gene>
<dbReference type="GO" id="GO:0005802">
    <property type="term" value="C:trans-Golgi network"/>
    <property type="evidence" value="ECO:0007669"/>
    <property type="project" value="TreeGrafter"/>
</dbReference>
<dbReference type="Gene3D" id="1.10.287.1490">
    <property type="match status" value="1"/>
</dbReference>